<organism evidence="1 2">
    <name type="scientific">Ensifer oleiphilus</name>
    <dbReference type="NCBI Taxonomy" id="2742698"/>
    <lineage>
        <taxon>Bacteria</taxon>
        <taxon>Pseudomonadati</taxon>
        <taxon>Pseudomonadota</taxon>
        <taxon>Alphaproteobacteria</taxon>
        <taxon>Hyphomicrobiales</taxon>
        <taxon>Rhizobiaceae</taxon>
        <taxon>Sinorhizobium/Ensifer group</taxon>
        <taxon>Ensifer</taxon>
    </lineage>
</organism>
<proteinExistence type="predicted"/>
<reference evidence="1 2" key="1">
    <citation type="submission" date="2020-06" db="EMBL/GenBank/DDBJ databases">
        <authorList>
            <person name="Grouzdev D.S."/>
        </authorList>
    </citation>
    <scope>NUCLEOTIDE SEQUENCE [LARGE SCALE GENOMIC DNA]</scope>
    <source>
        <strain evidence="1 2">HO-A22</strain>
    </source>
</reference>
<protein>
    <submittedName>
        <fullName evidence="1">Uncharacterized protein</fullName>
    </submittedName>
</protein>
<dbReference type="RefSeq" id="WP_176356033.1">
    <property type="nucleotide sequence ID" value="NZ_JABWDU010000010.1"/>
</dbReference>
<dbReference type="Proteomes" id="UP000520198">
    <property type="component" value="Unassembled WGS sequence"/>
</dbReference>
<evidence type="ECO:0000313" key="2">
    <source>
        <dbReference type="Proteomes" id="UP000520198"/>
    </source>
</evidence>
<comment type="caution">
    <text evidence="1">The sequence shown here is derived from an EMBL/GenBank/DDBJ whole genome shotgun (WGS) entry which is preliminary data.</text>
</comment>
<keyword evidence="2" id="KW-1185">Reference proteome</keyword>
<evidence type="ECO:0000313" key="1">
    <source>
        <dbReference type="EMBL" id="NVD42683.1"/>
    </source>
</evidence>
<name>A0A7Y6QBK5_9HYPH</name>
<dbReference type="AlphaFoldDB" id="A0A7Y6QBK5"/>
<accession>A0A7Y6QBK5</accession>
<sequence>MATPPFPAQAGPHHWAAAKAAAHRLVWQSEDDEETCFVAATTVKKHFYRADPSLPPPRMALSCSELLYVSSEGAAASDLAHAERHDTDGVLRGVRSPAQHFFRSLASPSMVGCRAGGNPFDSSRRYQGMDGFG</sequence>
<gene>
    <name evidence="1" type="ORF">HT585_27810</name>
</gene>
<dbReference type="EMBL" id="JABWDU010000010">
    <property type="protein sequence ID" value="NVD42683.1"/>
    <property type="molecule type" value="Genomic_DNA"/>
</dbReference>